<dbReference type="PANTHER" id="PTHR11102">
    <property type="entry name" value="SEL-1-LIKE PROTEIN"/>
    <property type="match status" value="1"/>
</dbReference>
<keyword evidence="4" id="KW-1185">Reference proteome</keyword>
<evidence type="ECO:0000256" key="2">
    <source>
        <dbReference type="SAM" id="MobiDB-lite"/>
    </source>
</evidence>
<dbReference type="OrthoDB" id="2402420at2759"/>
<dbReference type="PANTHER" id="PTHR11102:SF160">
    <property type="entry name" value="ERAD-ASSOCIATED E3 UBIQUITIN-PROTEIN LIGASE COMPONENT HRD3"/>
    <property type="match status" value="1"/>
</dbReference>
<accession>A0A9P7XM81</accession>
<dbReference type="Proteomes" id="UP000707451">
    <property type="component" value="Unassembled WGS sequence"/>
</dbReference>
<proteinExistence type="inferred from homology"/>
<feature type="region of interest" description="Disordered" evidence="2">
    <location>
        <begin position="141"/>
        <end position="273"/>
    </location>
</feature>
<feature type="region of interest" description="Disordered" evidence="2">
    <location>
        <begin position="926"/>
        <end position="953"/>
    </location>
</feature>
<comment type="caution">
    <text evidence="3">The sequence shown here is derived from an EMBL/GenBank/DDBJ whole genome shotgun (WGS) entry which is preliminary data.</text>
</comment>
<feature type="compositionally biased region" description="Low complexity" evidence="2">
    <location>
        <begin position="464"/>
        <end position="475"/>
    </location>
</feature>
<feature type="region of interest" description="Disordered" evidence="2">
    <location>
        <begin position="739"/>
        <end position="777"/>
    </location>
</feature>
<dbReference type="InterPro" id="IPR050767">
    <property type="entry name" value="Sel1_AlgK"/>
</dbReference>
<dbReference type="Gene3D" id="1.25.40.10">
    <property type="entry name" value="Tetratricopeptide repeat domain"/>
    <property type="match status" value="1"/>
</dbReference>
<feature type="compositionally biased region" description="Polar residues" evidence="2">
    <location>
        <begin position="431"/>
        <end position="442"/>
    </location>
</feature>
<protein>
    <recommendedName>
        <fullName evidence="5">HCP-like protein</fullName>
    </recommendedName>
</protein>
<feature type="compositionally biased region" description="Low complexity" evidence="2">
    <location>
        <begin position="1263"/>
        <end position="1298"/>
    </location>
</feature>
<feature type="compositionally biased region" description="Polar residues" evidence="2">
    <location>
        <begin position="232"/>
        <end position="256"/>
    </location>
</feature>
<evidence type="ECO:0000313" key="3">
    <source>
        <dbReference type="EMBL" id="KAG9062086.1"/>
    </source>
</evidence>
<feature type="region of interest" description="Disordered" evidence="2">
    <location>
        <begin position="1"/>
        <end position="114"/>
    </location>
</feature>
<feature type="region of interest" description="Disordered" evidence="2">
    <location>
        <begin position="1163"/>
        <end position="1318"/>
    </location>
</feature>
<dbReference type="SMART" id="SM00671">
    <property type="entry name" value="SEL1"/>
    <property type="match status" value="2"/>
</dbReference>
<organism evidence="3 4">
    <name type="scientific">Linnemannia hyalina</name>
    <dbReference type="NCBI Taxonomy" id="64524"/>
    <lineage>
        <taxon>Eukaryota</taxon>
        <taxon>Fungi</taxon>
        <taxon>Fungi incertae sedis</taxon>
        <taxon>Mucoromycota</taxon>
        <taxon>Mortierellomycotina</taxon>
        <taxon>Mortierellomycetes</taxon>
        <taxon>Mortierellales</taxon>
        <taxon>Mortierellaceae</taxon>
        <taxon>Linnemannia</taxon>
    </lineage>
</organism>
<dbReference type="InterPro" id="IPR011990">
    <property type="entry name" value="TPR-like_helical_dom_sf"/>
</dbReference>
<feature type="compositionally biased region" description="Polar residues" evidence="2">
    <location>
        <begin position="935"/>
        <end position="946"/>
    </location>
</feature>
<reference evidence="3" key="1">
    <citation type="submission" date="2021-06" db="EMBL/GenBank/DDBJ databases">
        <title>Genome Sequence of Mortierella hyaline Strain SCG-10, a Cold-Adapted, Nitrate-Reducing Fungus Isolated from Soil in Minnesota, USA.</title>
        <authorList>
            <person name="Aldossari N."/>
        </authorList>
    </citation>
    <scope>NUCLEOTIDE SEQUENCE</scope>
    <source>
        <strain evidence="3">SCG-10</strain>
    </source>
</reference>
<feature type="compositionally biased region" description="Polar residues" evidence="2">
    <location>
        <begin position="866"/>
        <end position="878"/>
    </location>
</feature>
<feature type="compositionally biased region" description="Low complexity" evidence="2">
    <location>
        <begin position="295"/>
        <end position="311"/>
    </location>
</feature>
<feature type="compositionally biased region" description="Low complexity" evidence="2">
    <location>
        <begin position="329"/>
        <end position="347"/>
    </location>
</feature>
<feature type="compositionally biased region" description="Basic and acidic residues" evidence="2">
    <location>
        <begin position="443"/>
        <end position="452"/>
    </location>
</feature>
<feature type="region of interest" description="Disordered" evidence="2">
    <location>
        <begin position="285"/>
        <end position="390"/>
    </location>
</feature>
<feature type="compositionally biased region" description="Basic and acidic residues" evidence="2">
    <location>
        <begin position="1220"/>
        <end position="1241"/>
    </location>
</feature>
<dbReference type="InterPro" id="IPR006597">
    <property type="entry name" value="Sel1-like"/>
</dbReference>
<feature type="compositionally biased region" description="Polar residues" evidence="2">
    <location>
        <begin position="312"/>
        <end position="326"/>
    </location>
</feature>
<name>A0A9P7XM81_9FUNG</name>
<sequence length="1347" mass="142544">MTTSMAAGSPSRSSSMVEAEGETGGSQDRGERQVMMNEGFHGTDGTGDFHDGDGGSDDAGRWNAAKMATADIPQQQQQLPTSPLTPIPTDALHKSNTSTEAQQPDSFSTESNNTDCIAQPATCGVDRGFLKVFAAGYRKIGGSGVESGCSSDEEEEARDSGVVLEPWDQPLLQHQHDQPQSHHDPQILRRDQKSQRRQRCKSMICPQTPRETELDETESRSNDDTDSGINDHGTSTPNSNNGIRIQPGPSGSSTASKADLKATRRSKRVASMSISWDQHRHTFMGAHGLPPLPPLATSTSGTFNTNTTTTTRPQRSSFFCSPSLHDSASDNSSNSSGSSTSRDSTARQPSQPPSNDSTGSLSSAFTSSTSTATIPLTRPSSPPDQHHGQFQSLAGSFAHGMPFSNMLDLATAKAENITGLYFVKQMNNQAKGNNMEGSTGQHQQEDGKDGQSWKRTRAATSTGSPVVDFSSVPSPADLGKTSTPPTLVRDGARKPGSLLSATTPFTPATAAAAAAGATSQGEPMTPAKGLHRRSHSASHFFHLSSLKHHSPAQFNLALCYEHGQGGVEQDLTKALYFYQQAADQGHTKASYNLGCICYNQGEISKAMAWFESAGKCGVQGLMTDTGVLPSLSSSTSAGSVKKPNGPILECPLPKATILPHELEDMLMMGDHPSGPESDTGGGGPFVAYLPAILCLALLCRQGVQTREGEVILRRDPDQAVALLQRLLDRAPARMLNNLERGGHHQQNRPQPRQQPSSSSMSASGSSSRMNTLAKRDPRKRASLQVMPTLQQEQHHGATAAASSSIFSTSCPQLPLGLSSSMSSLSSSCSASTALAGGGCGGGSVRARRPSTVEDAVDDDGDHYESAFSTNKSRGNNTTRDPRHPSGSRHRSFLDSEEEHEDEEELHGSDVHEAWSVNLAQQLLKAWQQPPQPQPSSVQGRTATTPAPASMEEGRIQQRIVRHHLLYITNPTLGKNFYNLGVLYDLYLGHAQIAQRCYRSAYQNCRSCLLPSLTPTPIPAQSDGFKQCSVAAGGGAGTGTGNGQAKQLAGLVTRINSAWNLGVLHAKHQEWSRARSWFLKAQQDVLAHERIVAACSLAAGAESVAAEHQNLHRRGSRSGGGSGGKKGMVSDLAALLMKQGGAGGGGEETAEWSSKVEELLSLGNGGASEMRQKRAAVSKTENGGPNVQEEEEDEFKTRRRSLVNVLPSPAPGGQSNINARGGRDERRGRSGGRDGCNGERGDSLVPKDSPGSRHAREHGLMMHLSASSSARSLSSSSSKTMDGGAVKSGKKGAASLSSRGSGGEGVSGNGSNSGSDGIRTDASKVAWVLRWVESNMDSPSSSSLSLSL</sequence>
<comment type="similarity">
    <text evidence="1">Belongs to the sel-1 family.</text>
</comment>
<feature type="compositionally biased region" description="Low complexity" evidence="2">
    <location>
        <begin position="747"/>
        <end position="768"/>
    </location>
</feature>
<evidence type="ECO:0008006" key="5">
    <source>
        <dbReference type="Google" id="ProtNLM"/>
    </source>
</evidence>
<feature type="compositionally biased region" description="Basic and acidic residues" evidence="2">
    <location>
        <begin position="174"/>
        <end position="194"/>
    </location>
</feature>
<evidence type="ECO:0000313" key="4">
    <source>
        <dbReference type="Proteomes" id="UP000707451"/>
    </source>
</evidence>
<feature type="region of interest" description="Disordered" evidence="2">
    <location>
        <begin position="431"/>
        <end position="503"/>
    </location>
</feature>
<evidence type="ECO:0000256" key="1">
    <source>
        <dbReference type="ARBA" id="ARBA00038101"/>
    </source>
</evidence>
<gene>
    <name evidence="3" type="ORF">KI688_006811</name>
</gene>
<dbReference type="SUPFAM" id="SSF81901">
    <property type="entry name" value="HCP-like"/>
    <property type="match status" value="1"/>
</dbReference>
<feature type="compositionally biased region" description="Acidic residues" evidence="2">
    <location>
        <begin position="894"/>
        <end position="904"/>
    </location>
</feature>
<feature type="compositionally biased region" description="Low complexity" evidence="2">
    <location>
        <begin position="1"/>
        <end position="16"/>
    </location>
</feature>
<feature type="compositionally biased region" description="Low complexity" evidence="2">
    <location>
        <begin position="72"/>
        <end position="89"/>
    </location>
</feature>
<feature type="region of interest" description="Disordered" evidence="2">
    <location>
        <begin position="831"/>
        <end position="907"/>
    </location>
</feature>
<dbReference type="Pfam" id="PF08238">
    <property type="entry name" value="Sel1"/>
    <property type="match status" value="2"/>
</dbReference>
<feature type="compositionally biased region" description="Low complexity" evidence="2">
    <location>
        <begin position="357"/>
        <end position="373"/>
    </location>
</feature>
<dbReference type="EMBL" id="JAHRHY010000021">
    <property type="protein sequence ID" value="KAG9062086.1"/>
    <property type="molecule type" value="Genomic_DNA"/>
</dbReference>
<feature type="compositionally biased region" description="Polar residues" evidence="2">
    <location>
        <begin position="94"/>
        <end position="114"/>
    </location>
</feature>